<dbReference type="Proteomes" id="UP001601303">
    <property type="component" value="Unassembled WGS sequence"/>
</dbReference>
<evidence type="ECO:0000256" key="1">
    <source>
        <dbReference type="SAM" id="Phobius"/>
    </source>
</evidence>
<keyword evidence="3" id="KW-1185">Reference proteome</keyword>
<reference evidence="2 3" key="1">
    <citation type="submission" date="2024-10" db="EMBL/GenBank/DDBJ databases">
        <title>The Natural Products Discovery Center: Release of the First 8490 Sequenced Strains for Exploring Actinobacteria Biosynthetic Diversity.</title>
        <authorList>
            <person name="Kalkreuter E."/>
            <person name="Kautsar S.A."/>
            <person name="Yang D."/>
            <person name="Bader C.D."/>
            <person name="Teijaro C.N."/>
            <person name="Fluegel L."/>
            <person name="Davis C.M."/>
            <person name="Simpson J.R."/>
            <person name="Lauterbach L."/>
            <person name="Steele A.D."/>
            <person name="Gui C."/>
            <person name="Meng S."/>
            <person name="Li G."/>
            <person name="Viehrig K."/>
            <person name="Ye F."/>
            <person name="Su P."/>
            <person name="Kiefer A.F."/>
            <person name="Nichols A."/>
            <person name="Cepeda A.J."/>
            <person name="Yan W."/>
            <person name="Fan B."/>
            <person name="Jiang Y."/>
            <person name="Adhikari A."/>
            <person name="Zheng C.-J."/>
            <person name="Schuster L."/>
            <person name="Cowan T.M."/>
            <person name="Smanski M.J."/>
            <person name="Chevrette M.G."/>
            <person name="De Carvalho L.P.S."/>
            <person name="Shen B."/>
        </authorList>
    </citation>
    <scope>NUCLEOTIDE SEQUENCE [LARGE SCALE GENOMIC DNA]</scope>
    <source>
        <strain evidence="2 3">NPDC006488</strain>
    </source>
</reference>
<name>A0ABW6MN43_9ACTN</name>
<sequence>MSGDQYGGYQGYQGFAVPPMPTSPPPAPPDRLRSVAVGLLNLSGLGLGYALTRRWLLMAVCWVATVVLLLVALPADPDGVSGPLVVLYVVFLVFAAVHGALVGLRTRLAWPAPTPLAIVLGLVLLAVPAGGVVLYDNARDEATQQMLLDRLEKADQLVADSGRLSFSAAEPHYRQALGVYDDLTTAHSGSRAADKVPDRLKTFYTTVAGAYSQKNYCDAIPQLKYLRTVPGTIGKKQLGALTTWPDDRLATSLYECASASLATQSADWPTNFGDLLATFPQSSQAGQVEPAVKSAVTKAAQGVSGSEPCAAVERLQSLSTQIGSLQGEQAGVADALGADATRAGSQADAGAYQCGVSQYRSGDFDSALSTMNDFVKNNTHDKNRARAKKIAIAAEVAQTVPAAGKRLPTTASGGSISVTVKNDSPDDITVLYTGPVTGSFTLKACGSCTTYSLTTTLLSGFKPCSGGKNYPQKTISLPTGTTYFVHRPDSSTASPASDTAKLRSGYIYTECAYATGSFGTG</sequence>
<feature type="transmembrane region" description="Helical" evidence="1">
    <location>
        <begin position="55"/>
        <end position="73"/>
    </location>
</feature>
<protein>
    <submittedName>
        <fullName evidence="2">Uncharacterized protein</fullName>
    </submittedName>
</protein>
<keyword evidence="1" id="KW-0812">Transmembrane</keyword>
<feature type="transmembrane region" description="Helical" evidence="1">
    <location>
        <begin position="116"/>
        <end position="135"/>
    </location>
</feature>
<evidence type="ECO:0000313" key="2">
    <source>
        <dbReference type="EMBL" id="MFE9606155.1"/>
    </source>
</evidence>
<dbReference type="RefSeq" id="WP_388114852.1">
    <property type="nucleotide sequence ID" value="NZ_JBIAHM010000024.1"/>
</dbReference>
<accession>A0ABW6MN43</accession>
<comment type="caution">
    <text evidence="2">The sequence shown here is derived from an EMBL/GenBank/DDBJ whole genome shotgun (WGS) entry which is preliminary data.</text>
</comment>
<feature type="transmembrane region" description="Helical" evidence="1">
    <location>
        <begin position="85"/>
        <end position="104"/>
    </location>
</feature>
<keyword evidence="1" id="KW-0472">Membrane</keyword>
<gene>
    <name evidence="2" type="ORF">ACFYNQ_47420</name>
</gene>
<proteinExistence type="predicted"/>
<evidence type="ECO:0000313" key="3">
    <source>
        <dbReference type="Proteomes" id="UP001601303"/>
    </source>
</evidence>
<organism evidence="2 3">
    <name type="scientific">Streptomyces hokutonensis</name>
    <dbReference type="NCBI Taxonomy" id="1306990"/>
    <lineage>
        <taxon>Bacteria</taxon>
        <taxon>Bacillati</taxon>
        <taxon>Actinomycetota</taxon>
        <taxon>Actinomycetes</taxon>
        <taxon>Kitasatosporales</taxon>
        <taxon>Streptomycetaceae</taxon>
        <taxon>Streptomyces</taxon>
    </lineage>
</organism>
<keyword evidence="1" id="KW-1133">Transmembrane helix</keyword>
<dbReference type="EMBL" id="JBIAHM010000024">
    <property type="protein sequence ID" value="MFE9606155.1"/>
    <property type="molecule type" value="Genomic_DNA"/>
</dbReference>
<feature type="transmembrane region" description="Helical" evidence="1">
    <location>
        <begin position="32"/>
        <end position="50"/>
    </location>
</feature>